<accession>A0A3P5WT54</accession>
<dbReference type="OrthoDB" id="9762614at2"/>
<dbReference type="PANTHER" id="PTHR42899">
    <property type="entry name" value="SPERMATOGENESIS-ASSOCIATED PROTEIN 20"/>
    <property type="match status" value="1"/>
</dbReference>
<keyword evidence="2" id="KW-0413">Isomerase</keyword>
<gene>
    <name evidence="2" type="ORF">FILTAD_01100</name>
</gene>
<evidence type="ECO:0000313" key="3">
    <source>
        <dbReference type="Proteomes" id="UP000270468"/>
    </source>
</evidence>
<evidence type="ECO:0000313" key="2">
    <source>
        <dbReference type="EMBL" id="VDC24815.1"/>
    </source>
</evidence>
<dbReference type="Gene3D" id="1.50.10.10">
    <property type="match status" value="2"/>
</dbReference>
<organism evidence="2 3">
    <name type="scientific">Filibacter tadaridae</name>
    <dbReference type="NCBI Taxonomy" id="2483811"/>
    <lineage>
        <taxon>Bacteria</taxon>
        <taxon>Bacillati</taxon>
        <taxon>Bacillota</taxon>
        <taxon>Bacilli</taxon>
        <taxon>Bacillales</taxon>
        <taxon>Caryophanaceae</taxon>
        <taxon>Filibacter</taxon>
    </lineage>
</organism>
<feature type="domain" description="Spermatogenesis-associated protein 20-like TRX" evidence="1">
    <location>
        <begin position="6"/>
        <end position="166"/>
    </location>
</feature>
<dbReference type="Pfam" id="PF03190">
    <property type="entry name" value="Thioredox_DsbH"/>
    <property type="match status" value="1"/>
</dbReference>
<reference evidence="2 3" key="1">
    <citation type="submission" date="2018-11" db="EMBL/GenBank/DDBJ databases">
        <authorList>
            <person name="Criscuolo A."/>
        </authorList>
    </citation>
    <scope>NUCLEOTIDE SEQUENCE [LARGE SCALE GENOMIC DNA]</scope>
    <source>
        <strain evidence="2">ATB-66</strain>
    </source>
</reference>
<keyword evidence="3" id="KW-1185">Reference proteome</keyword>
<dbReference type="InterPro" id="IPR004879">
    <property type="entry name" value="Ssp411-like_TRX"/>
</dbReference>
<dbReference type="PANTHER" id="PTHR42899:SF1">
    <property type="entry name" value="SPERMATOGENESIS-ASSOCIATED PROTEIN 20"/>
    <property type="match status" value="1"/>
</dbReference>
<name>A0A3P5WT54_9BACL</name>
<dbReference type="GO" id="GO:0047736">
    <property type="term" value="F:cellobiose epimerase activity"/>
    <property type="evidence" value="ECO:0007669"/>
    <property type="project" value="UniProtKB-EC"/>
</dbReference>
<dbReference type="PIRSF" id="PIRSF006402">
    <property type="entry name" value="UCP006402_thioredoxin"/>
    <property type="match status" value="1"/>
</dbReference>
<dbReference type="InterPro" id="IPR036249">
    <property type="entry name" value="Thioredoxin-like_sf"/>
</dbReference>
<sequence length="680" mass="77110">MDRQPNRLRMEKSPYLLQHAYNPVDWYPWGPEAFDKAKRENKPVFVSIGYSTCHWCHVMEEESFEDDEVAALLNEHFVSIKVDREERPDIDAIYMEVCIQQTGQGGWPLNAFLTYDQKPFYVGTYFPKESKYGRPGMMDVLHQLAETYQSEPEHIQQISEGVANTLKPRARTAGDEVPSDAMHAAFQQLSQQFDTKYGGFGGAPKFPSPSQLLFLLRYAKWTGEDKALLMVEKTLHSIANGGIMDHIGGGFARYSTDEMWLVPHFEKMLHDQALLLSAFTEAYQMTRNPRYKEIVYSTVAFLKREMTHPDGGFYSAIDADSEGEEGTYYIWSENEVLALLGETKGNLFCDAYDISEEGNFEGKNIPHLIGTDMKKLAEEHEMSEVTAWQTLEECRKQLLKEREKRVYPHLDDKILTAWNGLTIAALAKAGATFKEPAFIDMAEKATSFIEKHLSEDDFLHARFRDGEAKFLGYVDDYAFLLWGYIDLHQATGSDEHLKRAITLSVSLFKRFGSEEHGGFYFTDQDAEKLLVRDMTIMEGAMPSGNGVAALQLWRLAKLTGNHKLLQKVEQLMSAFTDEVINYPTGVLTLLTARMAFEVGGKEIVVSGSSAAGKNEILEFLHTTFHPFDVWLEAEYESNTETIALTEGKYSDTEPLVVYVCEHSVCSAPVRDVGSFLEKMD</sequence>
<dbReference type="SUPFAM" id="SSF52833">
    <property type="entry name" value="Thioredoxin-like"/>
    <property type="match status" value="1"/>
</dbReference>
<dbReference type="AlphaFoldDB" id="A0A3P5WT54"/>
<dbReference type="CDD" id="cd02955">
    <property type="entry name" value="SSP411"/>
    <property type="match status" value="1"/>
</dbReference>
<dbReference type="GO" id="GO:0005975">
    <property type="term" value="P:carbohydrate metabolic process"/>
    <property type="evidence" value="ECO:0007669"/>
    <property type="project" value="InterPro"/>
</dbReference>
<protein>
    <submittedName>
        <fullName evidence="2">Cellobiose 2-epimerase</fullName>
        <ecNumber evidence="2">5.1.3.11</ecNumber>
    </submittedName>
</protein>
<dbReference type="SUPFAM" id="SSF48208">
    <property type="entry name" value="Six-hairpin glycosidases"/>
    <property type="match status" value="1"/>
</dbReference>
<dbReference type="Proteomes" id="UP000270468">
    <property type="component" value="Unassembled WGS sequence"/>
</dbReference>
<dbReference type="EC" id="5.1.3.11" evidence="2"/>
<dbReference type="InterPro" id="IPR008928">
    <property type="entry name" value="6-hairpin_glycosidase_sf"/>
</dbReference>
<dbReference type="InterPro" id="IPR024705">
    <property type="entry name" value="Ssp411"/>
</dbReference>
<proteinExistence type="predicted"/>
<dbReference type="InterPro" id="IPR012341">
    <property type="entry name" value="6hp_glycosidase-like_sf"/>
</dbReference>
<evidence type="ECO:0000259" key="1">
    <source>
        <dbReference type="Pfam" id="PF03190"/>
    </source>
</evidence>
<dbReference type="Gene3D" id="3.40.30.10">
    <property type="entry name" value="Glutaredoxin"/>
    <property type="match status" value="1"/>
</dbReference>
<dbReference type="EMBL" id="UXAV01000031">
    <property type="protein sequence ID" value="VDC24815.1"/>
    <property type="molecule type" value="Genomic_DNA"/>
</dbReference>
<dbReference type="RefSeq" id="WP_124069526.1">
    <property type="nucleotide sequence ID" value="NZ_CBCRXF010000015.1"/>
</dbReference>